<comment type="caution">
    <text evidence="1">The sequence shown here is derived from an EMBL/GenBank/DDBJ whole genome shotgun (WGS) entry which is preliminary data.</text>
</comment>
<dbReference type="EMBL" id="LNQE01001040">
    <property type="protein sequence ID" value="KUG21607.1"/>
    <property type="molecule type" value="Genomic_DNA"/>
</dbReference>
<accession>A0A0W8FL49</accession>
<name>A0A0W8FL49_9ZZZZ</name>
<proteinExistence type="predicted"/>
<organism evidence="1">
    <name type="scientific">hydrocarbon metagenome</name>
    <dbReference type="NCBI Taxonomy" id="938273"/>
    <lineage>
        <taxon>unclassified sequences</taxon>
        <taxon>metagenomes</taxon>
        <taxon>ecological metagenomes</taxon>
    </lineage>
</organism>
<protein>
    <submittedName>
        <fullName evidence="1">Uncharacterized protein</fullName>
    </submittedName>
</protein>
<sequence length="162" mass="19010">MLELFKGEIPEIDKLVVLIQKKTDGPKNTLEDIKDVILDHIAEHEVLDKKDAYDKAETIAFRAVNSLIDDLEVNTTNYKRIKEYISSYHSYNAFNRLIVDFQMFLTKRELLHLIDHGTIIFGADKTNHWKPIKEIVLTLLKQDKVEKFTDAYQRFKSSQKKK</sequence>
<gene>
    <name evidence="1" type="ORF">ASZ90_008631</name>
</gene>
<evidence type="ECO:0000313" key="1">
    <source>
        <dbReference type="EMBL" id="KUG21607.1"/>
    </source>
</evidence>
<reference evidence="1" key="1">
    <citation type="journal article" date="2015" name="Proc. Natl. Acad. Sci. U.S.A.">
        <title>Networks of energetic and metabolic interactions define dynamics in microbial communities.</title>
        <authorList>
            <person name="Embree M."/>
            <person name="Liu J.K."/>
            <person name="Al-Bassam M.M."/>
            <person name="Zengler K."/>
        </authorList>
    </citation>
    <scope>NUCLEOTIDE SEQUENCE</scope>
</reference>
<dbReference type="AlphaFoldDB" id="A0A0W8FL49"/>